<feature type="compositionally biased region" description="Basic and acidic residues" evidence="3">
    <location>
        <begin position="20"/>
        <end position="38"/>
    </location>
</feature>
<name>A0A8H7AJ72_9EURO</name>
<evidence type="ECO:0000313" key="6">
    <source>
        <dbReference type="Proteomes" id="UP000606974"/>
    </source>
</evidence>
<organism evidence="5 6">
    <name type="scientific">Endocarpon pusillum</name>
    <dbReference type="NCBI Taxonomy" id="364733"/>
    <lineage>
        <taxon>Eukaryota</taxon>
        <taxon>Fungi</taxon>
        <taxon>Dikarya</taxon>
        <taxon>Ascomycota</taxon>
        <taxon>Pezizomycotina</taxon>
        <taxon>Eurotiomycetes</taxon>
        <taxon>Chaetothyriomycetidae</taxon>
        <taxon>Verrucariales</taxon>
        <taxon>Verrucariaceae</taxon>
        <taxon>Endocarpon</taxon>
    </lineage>
</organism>
<dbReference type="GO" id="GO:0005634">
    <property type="term" value="C:nucleus"/>
    <property type="evidence" value="ECO:0007669"/>
    <property type="project" value="UniProtKB-SubCell"/>
</dbReference>
<dbReference type="Pfam" id="PF10187">
    <property type="entry name" value="FAM192A_Fyv6_N"/>
    <property type="match status" value="1"/>
</dbReference>
<keyword evidence="2" id="KW-0539">Nucleus</keyword>
<evidence type="ECO:0000256" key="1">
    <source>
        <dbReference type="ARBA" id="ARBA00004123"/>
    </source>
</evidence>
<dbReference type="InterPro" id="IPR019331">
    <property type="entry name" value="FAM192A/Fyv6_N"/>
</dbReference>
<reference evidence="5" key="1">
    <citation type="submission" date="2020-02" db="EMBL/GenBank/DDBJ databases">
        <authorList>
            <person name="Palmer J.M."/>
        </authorList>
    </citation>
    <scope>NUCLEOTIDE SEQUENCE</scope>
    <source>
        <strain evidence="5">EPUS1.4</strain>
        <tissue evidence="5">Thallus</tissue>
    </source>
</reference>
<accession>A0A8H7AJ72</accession>
<evidence type="ECO:0000256" key="3">
    <source>
        <dbReference type="SAM" id="MobiDB-lite"/>
    </source>
</evidence>
<comment type="subcellular location">
    <subcellularLocation>
        <location evidence="1">Nucleus</location>
    </subcellularLocation>
</comment>
<feature type="region of interest" description="Disordered" evidence="3">
    <location>
        <begin position="1"/>
        <end position="56"/>
    </location>
</feature>
<dbReference type="OrthoDB" id="75807at2759"/>
<dbReference type="AlphaFoldDB" id="A0A8H7AJ72"/>
<keyword evidence="6" id="KW-1185">Reference proteome</keyword>
<gene>
    <name evidence="5" type="ORF">GJ744_009923</name>
</gene>
<sequence length="56" mass="6278">MSSGFVLAGSEETQPGDDDGWLKARQAIEETRRPEQKHSTQGGKSLYEVLQQKRSE</sequence>
<dbReference type="Proteomes" id="UP000606974">
    <property type="component" value="Unassembled WGS sequence"/>
</dbReference>
<evidence type="ECO:0000256" key="2">
    <source>
        <dbReference type="ARBA" id="ARBA00023242"/>
    </source>
</evidence>
<comment type="caution">
    <text evidence="5">The sequence shown here is derived from an EMBL/GenBank/DDBJ whole genome shotgun (WGS) entry which is preliminary data.</text>
</comment>
<evidence type="ECO:0000313" key="5">
    <source>
        <dbReference type="EMBL" id="KAF7508026.1"/>
    </source>
</evidence>
<feature type="domain" description="FAM192A/Fyv6 N-terminal" evidence="4">
    <location>
        <begin position="11"/>
        <end position="55"/>
    </location>
</feature>
<dbReference type="EMBL" id="JAACFV010000060">
    <property type="protein sequence ID" value="KAF7508026.1"/>
    <property type="molecule type" value="Genomic_DNA"/>
</dbReference>
<evidence type="ECO:0000259" key="4">
    <source>
        <dbReference type="Pfam" id="PF10187"/>
    </source>
</evidence>
<proteinExistence type="predicted"/>
<protein>
    <recommendedName>
        <fullName evidence="4">FAM192A/Fyv6 N-terminal domain-containing protein</fullName>
    </recommendedName>
</protein>